<dbReference type="RefSeq" id="WP_183754009.1">
    <property type="nucleotide sequence ID" value="NZ_JACICC010000008.1"/>
</dbReference>
<protein>
    <recommendedName>
        <fullName evidence="3">Cache domain-containing protein</fullName>
    </recommendedName>
</protein>
<proteinExistence type="predicted"/>
<dbReference type="AlphaFoldDB" id="A0A7W5Z762"/>
<name>A0A7W5Z762_9HYPH</name>
<dbReference type="Pfam" id="PF22673">
    <property type="entry name" value="MCP-like_PDC_1"/>
    <property type="match status" value="1"/>
</dbReference>
<comment type="caution">
    <text evidence="1">The sequence shown here is derived from an EMBL/GenBank/DDBJ whole genome shotgun (WGS) entry which is preliminary data.</text>
</comment>
<organism evidence="1 2">
    <name type="scientific">Pseudochelatococcus contaminans</name>
    <dbReference type="NCBI Taxonomy" id="1538103"/>
    <lineage>
        <taxon>Bacteria</taxon>
        <taxon>Pseudomonadati</taxon>
        <taxon>Pseudomonadota</taxon>
        <taxon>Alphaproteobacteria</taxon>
        <taxon>Hyphomicrobiales</taxon>
        <taxon>Chelatococcaceae</taxon>
        <taxon>Pseudochelatococcus</taxon>
    </lineage>
</organism>
<accession>A0A7W5Z762</accession>
<evidence type="ECO:0000313" key="2">
    <source>
        <dbReference type="Proteomes" id="UP000537592"/>
    </source>
</evidence>
<reference evidence="1 2" key="1">
    <citation type="submission" date="2020-08" db="EMBL/GenBank/DDBJ databases">
        <title>Genomic Encyclopedia of Type Strains, Phase IV (KMG-IV): sequencing the most valuable type-strain genomes for metagenomic binning, comparative biology and taxonomic classification.</title>
        <authorList>
            <person name="Goeker M."/>
        </authorList>
    </citation>
    <scope>NUCLEOTIDE SEQUENCE [LARGE SCALE GENOMIC DNA]</scope>
    <source>
        <strain evidence="1 2">DSM 28760</strain>
    </source>
</reference>
<dbReference type="Gene3D" id="3.30.450.20">
    <property type="entry name" value="PAS domain"/>
    <property type="match status" value="1"/>
</dbReference>
<dbReference type="EMBL" id="JACICC010000008">
    <property type="protein sequence ID" value="MBB3810751.1"/>
    <property type="molecule type" value="Genomic_DNA"/>
</dbReference>
<dbReference type="Proteomes" id="UP000537592">
    <property type="component" value="Unassembled WGS sequence"/>
</dbReference>
<sequence>MQTDSSLWDADHPSNLIDACNSRLEALFCDLQEVAARIAAYLTQVIAKEGADVEHLRLSEEARALLQREIIDRLGDARWCDGAGFANYSAPSGAVLPIATGGEVAALQDSEYWTLEWWVSEAGDVRQVPLESDQGRQRRVDFRSFDWFREPADRGRAHVAGPYVDYVCNGSYTVTAAHPVFIDGRFAGVGVADILVSTIEREMSQLLRRLAGPAVIVNPDGRVVVSTEPSVRPGALWPVDDQWQVIVSPNHPFRLAVSPPKPSSLSRDRDLR</sequence>
<evidence type="ECO:0008006" key="3">
    <source>
        <dbReference type="Google" id="ProtNLM"/>
    </source>
</evidence>
<keyword evidence="2" id="KW-1185">Reference proteome</keyword>
<gene>
    <name evidence="1" type="ORF">FHS81_002857</name>
</gene>
<dbReference type="CDD" id="cd12913">
    <property type="entry name" value="PDC1_MCP_like"/>
    <property type="match status" value="1"/>
</dbReference>
<evidence type="ECO:0000313" key="1">
    <source>
        <dbReference type="EMBL" id="MBB3810751.1"/>
    </source>
</evidence>